<dbReference type="SUPFAM" id="SSF53850">
    <property type="entry name" value="Periplasmic binding protein-like II"/>
    <property type="match status" value="1"/>
</dbReference>
<evidence type="ECO:0000256" key="3">
    <source>
        <dbReference type="ARBA" id="ARBA00010742"/>
    </source>
</evidence>
<keyword evidence="13" id="KW-1185">Reference proteome</keyword>
<evidence type="ECO:0000313" key="13">
    <source>
        <dbReference type="Proteomes" id="UP001519287"/>
    </source>
</evidence>
<reference evidence="12 13" key="1">
    <citation type="submission" date="2021-03" db="EMBL/GenBank/DDBJ databases">
        <title>Genomic Encyclopedia of Type Strains, Phase IV (KMG-IV): sequencing the most valuable type-strain genomes for metagenomic binning, comparative biology and taxonomic classification.</title>
        <authorList>
            <person name="Goeker M."/>
        </authorList>
    </citation>
    <scope>NUCLEOTIDE SEQUENCE [LARGE SCALE GENOMIC DNA]</scope>
    <source>
        <strain evidence="12 13">DSM 26048</strain>
    </source>
</reference>
<keyword evidence="8" id="KW-0472">Membrane</keyword>
<evidence type="ECO:0000256" key="1">
    <source>
        <dbReference type="ARBA" id="ARBA00004418"/>
    </source>
</evidence>
<dbReference type="Gene3D" id="3.40.190.10">
    <property type="entry name" value="Periplasmic binding protein-like II"/>
    <property type="match status" value="2"/>
</dbReference>
<dbReference type="SMART" id="SM00062">
    <property type="entry name" value="PBPb"/>
    <property type="match status" value="1"/>
</dbReference>
<evidence type="ECO:0000256" key="4">
    <source>
        <dbReference type="ARBA" id="ARBA00022448"/>
    </source>
</evidence>
<evidence type="ECO:0000256" key="8">
    <source>
        <dbReference type="ARBA" id="ARBA00023136"/>
    </source>
</evidence>
<keyword evidence="6" id="KW-0997">Cell inner membrane</keyword>
<feature type="signal peptide" evidence="10">
    <location>
        <begin position="1"/>
        <end position="19"/>
    </location>
</feature>
<gene>
    <name evidence="12" type="ORF">J2Z66_006665</name>
</gene>
<dbReference type="InterPro" id="IPR010067">
    <property type="entry name" value="ABC_SsuA_sub-bd"/>
</dbReference>
<evidence type="ECO:0000256" key="7">
    <source>
        <dbReference type="ARBA" id="ARBA00022729"/>
    </source>
</evidence>
<feature type="chain" id="PRO_5045167215" evidence="10">
    <location>
        <begin position="20"/>
        <end position="356"/>
    </location>
</feature>
<dbReference type="CDD" id="cd13553">
    <property type="entry name" value="PBP2_NrtA_CpmA_like"/>
    <property type="match status" value="1"/>
</dbReference>
<dbReference type="Proteomes" id="UP001519287">
    <property type="component" value="Unassembled WGS sequence"/>
</dbReference>
<sequence length="356" mass="38219">MKKFTWMITILLLTSLVLAACGKSEEKPATSPSPGSTETTAPKPKPATVKLGIFKNVTHAAGYVALEKGYFQEAFGDDVKIEVLPFDNGSEFSTALATGEIDLGFVGPGPSTNQYLKSKNFKVVSGSNNGGAVLAVRNDAGINSVKDLVGKTVAIPTKGSTNEISLRLLLEQEGLKVTTDKSGVQILAAAPADTLTAFRQKEIDATLIPEPWGTQIENQGVGKILLDWDKIPPNNGNYPLVILVASDAFIKDHRDIVKGAIKANLDAIDFIQKNPDESYTLIDNRLKELSGKGMDLDLIKAAISRLSLTSDVSKEAIEEMAKVSIDAGYIKGIEKDKLDLTDFLDLSLLDEVKQGK</sequence>
<protein>
    <submittedName>
        <fullName evidence="12">NitT/TauT family transport system substrate-binding protein</fullName>
    </submittedName>
</protein>
<dbReference type="InterPro" id="IPR001638">
    <property type="entry name" value="Solute-binding_3/MltF_N"/>
</dbReference>
<dbReference type="NCBIfam" id="TIGR01728">
    <property type="entry name" value="SsuA_fam"/>
    <property type="match status" value="1"/>
</dbReference>
<comment type="subcellular location">
    <subcellularLocation>
        <location evidence="2">Cell inner membrane</location>
    </subcellularLocation>
    <subcellularLocation>
        <location evidence="1">Periplasm</location>
    </subcellularLocation>
</comment>
<dbReference type="Pfam" id="PF13379">
    <property type="entry name" value="NMT1_2"/>
    <property type="match status" value="1"/>
</dbReference>
<evidence type="ECO:0000256" key="9">
    <source>
        <dbReference type="SAM" id="MobiDB-lite"/>
    </source>
</evidence>
<comment type="caution">
    <text evidence="12">The sequence shown here is derived from an EMBL/GenBank/DDBJ whole genome shotgun (WGS) entry which is preliminary data.</text>
</comment>
<keyword evidence="4" id="KW-0813">Transport</keyword>
<proteinExistence type="inferred from homology"/>
<keyword evidence="5" id="KW-1003">Cell membrane</keyword>
<organism evidence="12 13">
    <name type="scientific">Paenibacillus eucommiae</name>
    <dbReference type="NCBI Taxonomy" id="1355755"/>
    <lineage>
        <taxon>Bacteria</taxon>
        <taxon>Bacillati</taxon>
        <taxon>Bacillota</taxon>
        <taxon>Bacilli</taxon>
        <taxon>Bacillales</taxon>
        <taxon>Paenibacillaceae</taxon>
        <taxon>Paenibacillus</taxon>
    </lineage>
</organism>
<evidence type="ECO:0000256" key="6">
    <source>
        <dbReference type="ARBA" id="ARBA00022519"/>
    </source>
</evidence>
<evidence type="ECO:0000256" key="2">
    <source>
        <dbReference type="ARBA" id="ARBA00004533"/>
    </source>
</evidence>
<dbReference type="RefSeq" id="WP_209976848.1">
    <property type="nucleotide sequence ID" value="NZ_JAGGLB010000030.1"/>
</dbReference>
<feature type="domain" description="Solute-binding protein family 3/N-terminal" evidence="11">
    <location>
        <begin position="56"/>
        <end position="278"/>
    </location>
</feature>
<evidence type="ECO:0000259" key="11">
    <source>
        <dbReference type="SMART" id="SM00062"/>
    </source>
</evidence>
<feature type="region of interest" description="Disordered" evidence="9">
    <location>
        <begin position="25"/>
        <end position="44"/>
    </location>
</feature>
<dbReference type="PROSITE" id="PS51257">
    <property type="entry name" value="PROKAR_LIPOPROTEIN"/>
    <property type="match status" value="1"/>
</dbReference>
<evidence type="ECO:0000256" key="10">
    <source>
        <dbReference type="SAM" id="SignalP"/>
    </source>
</evidence>
<comment type="similarity">
    <text evidence="3">Belongs to the bacterial solute-binding protein SsuA/TauA family.</text>
</comment>
<dbReference type="PANTHER" id="PTHR30024:SF47">
    <property type="entry name" value="TAURINE-BINDING PERIPLASMIC PROTEIN"/>
    <property type="match status" value="1"/>
</dbReference>
<name>A0ABS4J5F7_9BACL</name>
<keyword evidence="7 10" id="KW-0732">Signal</keyword>
<dbReference type="InterPro" id="IPR044527">
    <property type="entry name" value="NrtA/CpmA_ABC-bd_dom"/>
</dbReference>
<evidence type="ECO:0000256" key="5">
    <source>
        <dbReference type="ARBA" id="ARBA00022475"/>
    </source>
</evidence>
<dbReference type="EMBL" id="JAGGLB010000030">
    <property type="protein sequence ID" value="MBP1995023.1"/>
    <property type="molecule type" value="Genomic_DNA"/>
</dbReference>
<accession>A0ABS4J5F7</accession>
<evidence type="ECO:0000313" key="12">
    <source>
        <dbReference type="EMBL" id="MBP1995023.1"/>
    </source>
</evidence>
<dbReference type="PANTHER" id="PTHR30024">
    <property type="entry name" value="ALIPHATIC SULFONATES-BINDING PROTEIN-RELATED"/>
    <property type="match status" value="1"/>
</dbReference>